<dbReference type="Pfam" id="PF19493">
    <property type="entry name" value="Trypco1"/>
    <property type="match status" value="1"/>
</dbReference>
<protein>
    <recommendedName>
        <fullName evidence="2">Trypsin-co-occurring domain-containing protein</fullName>
    </recommendedName>
</protein>
<dbReference type="RefSeq" id="WP_253235313.1">
    <property type="nucleotide sequence ID" value="NZ_JAMYJR010000001.1"/>
</dbReference>
<comment type="caution">
    <text evidence="3">The sequence shown here is derived from an EMBL/GenBank/DDBJ whole genome shotgun (WGS) entry which is preliminary data.</text>
</comment>
<name>A0ABT1DEC9_9ACTN</name>
<reference evidence="3 4" key="1">
    <citation type="submission" date="2022-06" db="EMBL/GenBank/DDBJ databases">
        <title>New Species of the Genus Actinoplanes, ActinopZanes ferrugineus.</title>
        <authorList>
            <person name="Ding P."/>
        </authorList>
    </citation>
    <scope>NUCLEOTIDE SEQUENCE [LARGE SCALE GENOMIC DNA]</scope>
    <source>
        <strain evidence="3 4">TRM88003</strain>
    </source>
</reference>
<evidence type="ECO:0000313" key="4">
    <source>
        <dbReference type="Proteomes" id="UP001523369"/>
    </source>
</evidence>
<sequence>MPSELMQVQADDGSAVLIEIDTPDAGFGEVAFDGRIFKARETLEQALGGVRDIALKALDTFRAGETAPESIELEFGVKFKAEAGSAVFARTAAEGHIVVRMSWSGSAHPVGRPGLDDGEDDEDYPRG</sequence>
<organism evidence="3 4">
    <name type="scientific">Paractinoplanes aksuensis</name>
    <dbReference type="NCBI Taxonomy" id="2939490"/>
    <lineage>
        <taxon>Bacteria</taxon>
        <taxon>Bacillati</taxon>
        <taxon>Actinomycetota</taxon>
        <taxon>Actinomycetes</taxon>
        <taxon>Micromonosporales</taxon>
        <taxon>Micromonosporaceae</taxon>
        <taxon>Paractinoplanes</taxon>
    </lineage>
</organism>
<dbReference type="NCBIfam" id="NF041216">
    <property type="entry name" value="CU044_2847_fam"/>
    <property type="match status" value="1"/>
</dbReference>
<evidence type="ECO:0000313" key="3">
    <source>
        <dbReference type="EMBL" id="MCO8269172.1"/>
    </source>
</evidence>
<evidence type="ECO:0000256" key="1">
    <source>
        <dbReference type="SAM" id="MobiDB-lite"/>
    </source>
</evidence>
<dbReference type="EMBL" id="JAMYJR010000001">
    <property type="protein sequence ID" value="MCO8269172.1"/>
    <property type="molecule type" value="Genomic_DNA"/>
</dbReference>
<evidence type="ECO:0000259" key="2">
    <source>
        <dbReference type="Pfam" id="PF19493"/>
    </source>
</evidence>
<dbReference type="InterPro" id="IPR045794">
    <property type="entry name" value="Trypco1"/>
</dbReference>
<accession>A0ABT1DEC9</accession>
<keyword evidence="4" id="KW-1185">Reference proteome</keyword>
<gene>
    <name evidence="3" type="ORF">M1L60_01050</name>
</gene>
<feature type="compositionally biased region" description="Acidic residues" evidence="1">
    <location>
        <begin position="116"/>
        <end position="127"/>
    </location>
</feature>
<feature type="domain" description="Trypsin-co-occurring" evidence="2">
    <location>
        <begin position="9"/>
        <end position="104"/>
    </location>
</feature>
<dbReference type="Proteomes" id="UP001523369">
    <property type="component" value="Unassembled WGS sequence"/>
</dbReference>
<proteinExistence type="predicted"/>
<feature type="region of interest" description="Disordered" evidence="1">
    <location>
        <begin position="105"/>
        <end position="127"/>
    </location>
</feature>